<dbReference type="EnsemblMetazoa" id="AALB001008-RB">
    <property type="protein sequence ID" value="AALB001008-PB"/>
    <property type="gene ID" value="AALB001008"/>
</dbReference>
<dbReference type="AlphaFoldDB" id="A0A182F3G9"/>
<dbReference type="Pfam" id="PF15295">
    <property type="entry name" value="CCDC50_N"/>
    <property type="match status" value="1"/>
</dbReference>
<feature type="compositionally biased region" description="Low complexity" evidence="3">
    <location>
        <begin position="510"/>
        <end position="523"/>
    </location>
</feature>
<evidence type="ECO:0000313" key="5">
    <source>
        <dbReference type="EnsemblMetazoa" id="AALB001008-PA"/>
    </source>
</evidence>
<evidence type="ECO:0000256" key="2">
    <source>
        <dbReference type="SAM" id="Coils"/>
    </source>
</evidence>
<feature type="region of interest" description="Disordered" evidence="3">
    <location>
        <begin position="733"/>
        <end position="851"/>
    </location>
</feature>
<feature type="coiled-coil region" evidence="2">
    <location>
        <begin position="78"/>
        <end position="126"/>
    </location>
</feature>
<feature type="compositionally biased region" description="Polar residues" evidence="3">
    <location>
        <begin position="551"/>
        <end position="575"/>
    </location>
</feature>
<feature type="compositionally biased region" description="Polar residues" evidence="3">
    <location>
        <begin position="196"/>
        <end position="214"/>
    </location>
</feature>
<feature type="domain" description="Coiled-coil" evidence="4">
    <location>
        <begin position="24"/>
        <end position="143"/>
    </location>
</feature>
<feature type="region of interest" description="Disordered" evidence="3">
    <location>
        <begin position="665"/>
        <end position="714"/>
    </location>
</feature>
<evidence type="ECO:0000313" key="6">
    <source>
        <dbReference type="Proteomes" id="UP000069272"/>
    </source>
</evidence>
<feature type="region of interest" description="Disordered" evidence="3">
    <location>
        <begin position="507"/>
        <end position="591"/>
    </location>
</feature>
<sequence length="1010" mass="111561">MAHFSITEMPTDLKVTDTFPKSGRVTEVCKEWIVREDGALAYQLQNQEISEHYRGNKQRNQIVRQDFPTALTEQIREKQDAERQAALYHQMINEQEEMDAKVAREIAEELHREAQLKRQMEAQRSEMLARKLQEQAHLGERRQPPNGSAGPSSSRHHLEHDQNAYPLPPRTHPKPSTATPGTSSQFMAHSPPPVANQMNAGYRSNGTHPPQQQPDLHYASLDLNSPKRPPPQPIFHDGGAGGDRSVSSNYREPLPSTSEPQRRAPVANYNQYTDDESAEPIPTNGASYANINLHSHTPEKKQLEASSNRSAIPRTHQLSLTDHVDSIRPYDMPPTDGSYTAYPISPDTINNISGSASGTRSHGYQTQTSPPPPPVASRYARNIREPANEPEYQNNTNFNKMTPEKYVVPGVPFSSRAMVPTNEISSYRGGEMLLGGESSSGYRRVEAGMQRNANPINYNLYDDDDINEGLASATSSHIDGQQASSSRYGAQHQFTQHIGLPVELAQGQTSTVNNSNSRSESNNAGGAMPKTVVASSGGNAQNLHHHHHHQQPQASGSQLYQNHPLQVSQLHQQPNSSHASPSHSKHSSYDKTDRIRTLQDLGLAPDEIQEIDQRLEQELRDAELARKLQEEEGDGLDQEFIDRKVAMEAQDKELAKMLQERERAKAKRAREKARLKKEMRMQQQQQQQQSSGTDGITGPVDGESPPRDPLTAINDAGQDVVGDASYSNPIDMLQHQQQQQRALVTESPVAGSSRPFYGAPMPAPVSPTELHNNGHYHHRAQGSISSHGSGSGSQHPSHHQNAQLSASPPMPISDENYSNPIDMIKQQKQQQQLLLQQQQLQHHQQQRGGPNLKLSANVQRLIENGRKDDDIYVLPVSDDGAHPADMELQTSQRSPQRAIMGDGRGSGERGGRMMSSPGSRIQHLDDNVATKIDPTFGGASSMTSSLNASTISNSLTTSTPAAHSSQPDILEFSDPSSSSPVPPYMPIQGTRRNNTAEGKKRKTKERCAQQ</sequence>
<dbReference type="PANTHER" id="PTHR22115:SF4">
    <property type="entry name" value="COILED-COIL DOMAIN-CONTAINING PROTEIN"/>
    <property type="match status" value="1"/>
</dbReference>
<feature type="compositionally biased region" description="Polar residues" evidence="3">
    <location>
        <begin position="952"/>
        <end position="967"/>
    </location>
</feature>
<dbReference type="VEuPathDB" id="VectorBase:AALB20_034819"/>
<keyword evidence="1 2" id="KW-0175">Coiled coil</keyword>
<feature type="region of interest" description="Disordered" evidence="3">
    <location>
        <begin position="136"/>
        <end position="265"/>
    </location>
</feature>
<reference evidence="5" key="2">
    <citation type="submission" date="2022-08" db="UniProtKB">
        <authorList>
            <consortium name="EnsemblMetazoa"/>
        </authorList>
    </citation>
    <scope>IDENTIFICATION</scope>
    <source>
        <strain evidence="5">STECLA/ALBI9_A</strain>
    </source>
</reference>
<feature type="compositionally biased region" description="Polar residues" evidence="3">
    <location>
        <begin position="245"/>
        <end position="259"/>
    </location>
</feature>
<name>A0A182F3G9_ANOAL</name>
<dbReference type="PANTHER" id="PTHR22115">
    <property type="entry name" value="C3ORF6 PROTEIN-RELATED"/>
    <property type="match status" value="1"/>
</dbReference>
<evidence type="ECO:0000259" key="4">
    <source>
        <dbReference type="Pfam" id="PF15295"/>
    </source>
</evidence>
<feature type="region of interest" description="Disordered" evidence="3">
    <location>
        <begin position="350"/>
        <end position="375"/>
    </location>
</feature>
<feature type="compositionally biased region" description="Polar residues" evidence="3">
    <location>
        <begin position="174"/>
        <end position="187"/>
    </location>
</feature>
<dbReference type="EnsemblMetazoa" id="AALB001008-RA">
    <property type="protein sequence ID" value="AALB001008-PA"/>
    <property type="gene ID" value="AALB001008"/>
</dbReference>
<feature type="compositionally biased region" description="Low complexity" evidence="3">
    <location>
        <begin position="826"/>
        <end position="843"/>
    </location>
</feature>
<proteinExistence type="predicted"/>
<dbReference type="CDD" id="cd22265">
    <property type="entry name" value="UDM1_RNF168"/>
    <property type="match status" value="1"/>
</dbReference>
<dbReference type="InterPro" id="IPR039303">
    <property type="entry name" value="CCDC50"/>
</dbReference>
<feature type="compositionally biased region" description="Basic residues" evidence="3">
    <location>
        <begin position="665"/>
        <end position="677"/>
    </location>
</feature>
<dbReference type="Proteomes" id="UP000069272">
    <property type="component" value="Chromosome 2L"/>
</dbReference>
<feature type="region of interest" description="Disordered" evidence="3">
    <location>
        <begin position="952"/>
        <end position="1010"/>
    </location>
</feature>
<organism evidence="5 6">
    <name type="scientific">Anopheles albimanus</name>
    <name type="common">New world malaria mosquito</name>
    <dbReference type="NCBI Taxonomy" id="7167"/>
    <lineage>
        <taxon>Eukaryota</taxon>
        <taxon>Metazoa</taxon>
        <taxon>Ecdysozoa</taxon>
        <taxon>Arthropoda</taxon>
        <taxon>Hexapoda</taxon>
        <taxon>Insecta</taxon>
        <taxon>Pterygota</taxon>
        <taxon>Neoptera</taxon>
        <taxon>Endopterygota</taxon>
        <taxon>Diptera</taxon>
        <taxon>Nematocera</taxon>
        <taxon>Culicoidea</taxon>
        <taxon>Culicidae</taxon>
        <taxon>Anophelinae</taxon>
        <taxon>Anopheles</taxon>
    </lineage>
</organism>
<dbReference type="VEuPathDB" id="VectorBase:AALB001008"/>
<protein>
    <submittedName>
        <fullName evidence="5">CCDC50_N domain-containing protein</fullName>
    </submittedName>
</protein>
<feature type="compositionally biased region" description="Low complexity" evidence="3">
    <location>
        <begin position="781"/>
        <end position="795"/>
    </location>
</feature>
<feature type="region of interest" description="Disordered" evidence="3">
    <location>
        <begin position="878"/>
        <end position="922"/>
    </location>
</feature>
<evidence type="ECO:0000256" key="3">
    <source>
        <dbReference type="SAM" id="MobiDB-lite"/>
    </source>
</evidence>
<dbReference type="InterPro" id="IPR029311">
    <property type="entry name" value="CCDC50_N"/>
</dbReference>
<reference evidence="5 6" key="1">
    <citation type="journal article" date="2017" name="G3 (Bethesda)">
        <title>The Physical Genome Mapping of Anopheles albimanus Corrected Scaffold Misassemblies and Identified Interarm Rearrangements in Genus Anopheles.</title>
        <authorList>
            <person name="Artemov G.N."/>
            <person name="Peery A.N."/>
            <person name="Jiang X."/>
            <person name="Tu Z."/>
            <person name="Stegniy V.N."/>
            <person name="Sharakhova M.V."/>
            <person name="Sharakhov I.V."/>
        </authorList>
    </citation>
    <scope>NUCLEOTIDE SEQUENCE [LARGE SCALE GENOMIC DNA]</scope>
    <source>
        <strain evidence="5 6">ALBI9_A</strain>
    </source>
</reference>
<feature type="compositionally biased region" description="Polar residues" evidence="3">
    <location>
        <begin position="533"/>
        <end position="542"/>
    </location>
</feature>
<accession>A0A182F3G9</accession>
<evidence type="ECO:0000256" key="1">
    <source>
        <dbReference type="ARBA" id="ARBA00023054"/>
    </source>
</evidence>
<feature type="compositionally biased region" description="Polar residues" evidence="3">
    <location>
        <begin position="350"/>
        <end position="368"/>
    </location>
</feature>
<keyword evidence="6" id="KW-1185">Reference proteome</keyword>